<name>A0A9P6AR36_9AGAM</name>
<dbReference type="OrthoDB" id="2963168at2759"/>
<evidence type="ECO:0000313" key="2">
    <source>
        <dbReference type="EMBL" id="KAF9510348.1"/>
    </source>
</evidence>
<feature type="region of interest" description="Disordered" evidence="1">
    <location>
        <begin position="1"/>
        <end position="50"/>
    </location>
</feature>
<dbReference type="PANTHER" id="PTHR14187:SF5">
    <property type="entry name" value="HEAT SHOCK 70 KDA PROTEIN 12A"/>
    <property type="match status" value="1"/>
</dbReference>
<dbReference type="Gene3D" id="3.30.420.40">
    <property type="match status" value="1"/>
</dbReference>
<evidence type="ECO:0000313" key="3">
    <source>
        <dbReference type="Proteomes" id="UP000886523"/>
    </source>
</evidence>
<comment type="caution">
    <text evidence="2">The sequence shown here is derived from an EMBL/GenBank/DDBJ whole genome shotgun (WGS) entry which is preliminary data.</text>
</comment>
<dbReference type="EMBL" id="MU129018">
    <property type="protein sequence ID" value="KAF9510348.1"/>
    <property type="molecule type" value="Genomic_DNA"/>
</dbReference>
<dbReference type="SUPFAM" id="SSF53067">
    <property type="entry name" value="Actin-like ATPase domain"/>
    <property type="match status" value="2"/>
</dbReference>
<reference evidence="2" key="1">
    <citation type="journal article" date="2020" name="Nat. Commun.">
        <title>Large-scale genome sequencing of mycorrhizal fungi provides insights into the early evolution of symbiotic traits.</title>
        <authorList>
            <person name="Miyauchi S."/>
            <person name="Kiss E."/>
            <person name="Kuo A."/>
            <person name="Drula E."/>
            <person name="Kohler A."/>
            <person name="Sanchez-Garcia M."/>
            <person name="Morin E."/>
            <person name="Andreopoulos B."/>
            <person name="Barry K.W."/>
            <person name="Bonito G."/>
            <person name="Buee M."/>
            <person name="Carver A."/>
            <person name="Chen C."/>
            <person name="Cichocki N."/>
            <person name="Clum A."/>
            <person name="Culley D."/>
            <person name="Crous P.W."/>
            <person name="Fauchery L."/>
            <person name="Girlanda M."/>
            <person name="Hayes R.D."/>
            <person name="Keri Z."/>
            <person name="LaButti K."/>
            <person name="Lipzen A."/>
            <person name="Lombard V."/>
            <person name="Magnuson J."/>
            <person name="Maillard F."/>
            <person name="Murat C."/>
            <person name="Nolan M."/>
            <person name="Ohm R.A."/>
            <person name="Pangilinan J."/>
            <person name="Pereira M.F."/>
            <person name="Perotto S."/>
            <person name="Peter M."/>
            <person name="Pfister S."/>
            <person name="Riley R."/>
            <person name="Sitrit Y."/>
            <person name="Stielow J.B."/>
            <person name="Szollosi G."/>
            <person name="Zifcakova L."/>
            <person name="Stursova M."/>
            <person name="Spatafora J.W."/>
            <person name="Tedersoo L."/>
            <person name="Vaario L.M."/>
            <person name="Yamada A."/>
            <person name="Yan M."/>
            <person name="Wang P."/>
            <person name="Xu J."/>
            <person name="Bruns T."/>
            <person name="Baldrian P."/>
            <person name="Vilgalys R."/>
            <person name="Dunand C."/>
            <person name="Henrissat B."/>
            <person name="Grigoriev I.V."/>
            <person name="Hibbett D."/>
            <person name="Nagy L.G."/>
            <person name="Martin F.M."/>
        </authorList>
    </citation>
    <scope>NUCLEOTIDE SEQUENCE</scope>
    <source>
        <strain evidence="2">UP504</strain>
    </source>
</reference>
<accession>A0A9P6AR36</accession>
<dbReference type="Proteomes" id="UP000886523">
    <property type="component" value="Unassembled WGS sequence"/>
</dbReference>
<gene>
    <name evidence="2" type="ORF">BS47DRAFT_1396084</name>
</gene>
<organism evidence="2 3">
    <name type="scientific">Hydnum rufescens UP504</name>
    <dbReference type="NCBI Taxonomy" id="1448309"/>
    <lineage>
        <taxon>Eukaryota</taxon>
        <taxon>Fungi</taxon>
        <taxon>Dikarya</taxon>
        <taxon>Basidiomycota</taxon>
        <taxon>Agaricomycotina</taxon>
        <taxon>Agaricomycetes</taxon>
        <taxon>Cantharellales</taxon>
        <taxon>Hydnaceae</taxon>
        <taxon>Hydnum</taxon>
    </lineage>
</organism>
<protein>
    <recommendedName>
        <fullName evidence="4">Actin-like ATPase domain-containing protein</fullName>
    </recommendedName>
</protein>
<dbReference type="PANTHER" id="PTHR14187">
    <property type="entry name" value="ALPHA KINASE/ELONGATION FACTOR 2 KINASE"/>
    <property type="match status" value="1"/>
</dbReference>
<dbReference type="InterPro" id="IPR043129">
    <property type="entry name" value="ATPase_NBD"/>
</dbReference>
<sequence length="648" mass="72149">MGSASSRILQSSQQRERSGRVSLDSATADHPPSPPINSGSTHPQNTDLTASRYPTSSFLVERSTREHSTADHQHALLLDLVHFPEYIPDQPSPSPHFPEVYPAADAMANGPSFNNKYSVSIDFGAAYSGASYAMSRSREVPILAWPGTSRSFSKIPTCLVYDSLGHIRAWGFEAKDMSLKKGWVLCEWFKLWLDPSSVPRTDMASRFLQPPKNVVALVADYLSCIWTHTKNQILREHGPCSLTHAEVYLTIPSSWDLHASSLLREAAIKAGLVVQDSDSEDIYWEERLHIIPETEASVIRSVFSPAFKSQWEGLTICDAGGATVDLATYNVLRASGAPEIVEAAPRSGSCSGSLFLDLHFRQLVQERLAAHPKLDYKGAEDDTKLFRFRCLHDEILMIPPLGLDHGGIIIPGDVLRREVFDPVVEQGRSSIAHTCRLQKVRLDVLLLVGGFSANEYLFQRITIATRHFLSNNSDPSIVSVIRPADGDMAPCRGGVRFDVGSPISSIIQPQNVFRRVALPTELEDRTMRPAYITSVAGRSFCEYRVEYIVRGGTSVMKGSRNELRVRKLCSSRYDRTLDIVLYTSNVKESKRYFDEEEGEELCCCRIDLETYPSFLEQVEASPFGNFYVDFVLGFEIDTAGEIIIACLP</sequence>
<dbReference type="AlphaFoldDB" id="A0A9P6AR36"/>
<keyword evidence="3" id="KW-1185">Reference proteome</keyword>
<evidence type="ECO:0008006" key="4">
    <source>
        <dbReference type="Google" id="ProtNLM"/>
    </source>
</evidence>
<feature type="compositionally biased region" description="Polar residues" evidence="1">
    <location>
        <begin position="1"/>
        <end position="13"/>
    </location>
</feature>
<feature type="compositionally biased region" description="Polar residues" evidence="1">
    <location>
        <begin position="36"/>
        <end position="50"/>
    </location>
</feature>
<dbReference type="CDD" id="cd10170">
    <property type="entry name" value="ASKHA_NBD_HSP70"/>
    <property type="match status" value="1"/>
</dbReference>
<evidence type="ECO:0000256" key="1">
    <source>
        <dbReference type="SAM" id="MobiDB-lite"/>
    </source>
</evidence>
<proteinExistence type="predicted"/>